<dbReference type="PANTHER" id="PTHR10344:SF1">
    <property type="entry name" value="THYMIDYLATE KINASE"/>
    <property type="match status" value="1"/>
</dbReference>
<accession>A0ABX9YDL8</accession>
<organism evidence="3 4">
    <name type="scientific">Burkholderia stagnalis</name>
    <dbReference type="NCBI Taxonomy" id="1503054"/>
    <lineage>
        <taxon>Bacteria</taxon>
        <taxon>Pseudomonadati</taxon>
        <taxon>Pseudomonadota</taxon>
        <taxon>Betaproteobacteria</taxon>
        <taxon>Burkholderiales</taxon>
        <taxon>Burkholderiaceae</taxon>
        <taxon>Burkholderia</taxon>
        <taxon>Burkholderia cepacia complex</taxon>
    </lineage>
</organism>
<dbReference type="SUPFAM" id="SSF52540">
    <property type="entry name" value="P-loop containing nucleoside triphosphate hydrolases"/>
    <property type="match status" value="1"/>
</dbReference>
<evidence type="ECO:0000313" key="3">
    <source>
        <dbReference type="EMBL" id="RQY77090.1"/>
    </source>
</evidence>
<evidence type="ECO:0000259" key="2">
    <source>
        <dbReference type="Pfam" id="PF02223"/>
    </source>
</evidence>
<name>A0ABX9YDL8_9BURK</name>
<reference evidence="3 4" key="1">
    <citation type="submission" date="2018-08" db="EMBL/GenBank/DDBJ databases">
        <title>Comparative analysis of Burkholderia isolates from Puerto Rico.</title>
        <authorList>
            <person name="Hall C."/>
            <person name="Sahl J."/>
            <person name="Wagner D."/>
        </authorList>
    </citation>
    <scope>NUCLEOTIDE SEQUENCE [LARGE SCALE GENOMIC DNA]</scope>
    <source>
        <strain evidence="3 4">Bp8966</strain>
    </source>
</reference>
<gene>
    <name evidence="3" type="ORF">DF017_37070</name>
</gene>
<dbReference type="PANTHER" id="PTHR10344">
    <property type="entry name" value="THYMIDYLATE KINASE"/>
    <property type="match status" value="1"/>
</dbReference>
<comment type="caution">
    <text evidence="3">The sequence shown here is derived from an EMBL/GenBank/DDBJ whole genome shotgun (WGS) entry which is preliminary data.</text>
</comment>
<dbReference type="RefSeq" id="WP_124492115.1">
    <property type="nucleotide sequence ID" value="NZ_QTOI01000126.1"/>
</dbReference>
<dbReference type="Pfam" id="PF02223">
    <property type="entry name" value="Thymidylate_kin"/>
    <property type="match status" value="1"/>
</dbReference>
<keyword evidence="4" id="KW-1185">Reference proteome</keyword>
<proteinExistence type="inferred from homology"/>
<comment type="similarity">
    <text evidence="1">Belongs to the thymidylate kinase family.</text>
</comment>
<feature type="domain" description="Thymidylate kinase-like" evidence="2">
    <location>
        <begin position="12"/>
        <end position="151"/>
    </location>
</feature>
<protein>
    <recommendedName>
        <fullName evidence="2">Thymidylate kinase-like domain-containing protein</fullName>
    </recommendedName>
</protein>
<dbReference type="EMBL" id="QTPM01000130">
    <property type="protein sequence ID" value="RQY77090.1"/>
    <property type="molecule type" value="Genomic_DNA"/>
</dbReference>
<dbReference type="InterPro" id="IPR039430">
    <property type="entry name" value="Thymidylate_kin-like_dom"/>
</dbReference>
<dbReference type="InterPro" id="IPR027417">
    <property type="entry name" value="P-loop_NTPase"/>
</dbReference>
<evidence type="ECO:0000256" key="1">
    <source>
        <dbReference type="ARBA" id="ARBA00009776"/>
    </source>
</evidence>
<dbReference type="Gene3D" id="3.40.50.300">
    <property type="entry name" value="P-loop containing nucleotide triphosphate hydrolases"/>
    <property type="match status" value="1"/>
</dbReference>
<evidence type="ECO:0000313" key="4">
    <source>
        <dbReference type="Proteomes" id="UP000281098"/>
    </source>
</evidence>
<sequence>MQSNAAKFLVAIEGSDGSGKSTLIQALEARSMQRNVSFLKRSFHDQPMVKAIIRNFEAHHCITNEMLSACLWASAAYTMEQVAGSPAQLVVCDRYDLTGRLYDRFCGIPSALTSTNAALLPRPDLYVYLDLPPHLALDRVLSRSGKVSFFETMDQYEVGHRNAELRKAYQMGLIDPAEANNSFLEKKKNERAFAHELFPAIPNLRILDASRPAHTLAEDCWEQITTGLVPRTLRC</sequence>
<dbReference type="Proteomes" id="UP000281098">
    <property type="component" value="Unassembled WGS sequence"/>
</dbReference>